<gene>
    <name evidence="1" type="ORF">HPP92_019448</name>
</gene>
<evidence type="ECO:0000313" key="1">
    <source>
        <dbReference type="EMBL" id="KAG0463379.1"/>
    </source>
</evidence>
<name>A0A835Q5E4_VANPL</name>
<proteinExistence type="predicted"/>
<comment type="caution">
    <text evidence="1">The sequence shown here is derived from an EMBL/GenBank/DDBJ whole genome shotgun (WGS) entry which is preliminary data.</text>
</comment>
<dbReference type="AlphaFoldDB" id="A0A835Q5E4"/>
<organism evidence="1 2">
    <name type="scientific">Vanilla planifolia</name>
    <name type="common">Vanilla</name>
    <dbReference type="NCBI Taxonomy" id="51239"/>
    <lineage>
        <taxon>Eukaryota</taxon>
        <taxon>Viridiplantae</taxon>
        <taxon>Streptophyta</taxon>
        <taxon>Embryophyta</taxon>
        <taxon>Tracheophyta</taxon>
        <taxon>Spermatophyta</taxon>
        <taxon>Magnoliopsida</taxon>
        <taxon>Liliopsida</taxon>
        <taxon>Asparagales</taxon>
        <taxon>Orchidaceae</taxon>
        <taxon>Vanilloideae</taxon>
        <taxon>Vanilleae</taxon>
        <taxon>Vanilla</taxon>
    </lineage>
</organism>
<accession>A0A835Q5E4</accession>
<dbReference type="Proteomes" id="UP000636800">
    <property type="component" value="Chromosome 10"/>
</dbReference>
<sequence>MLDSTIVSSASMFPFFALASGARWSVFGRKAATLLGGYRRGGIGYDGAKRMLRGMSVEIKIVGFLAMKQGSFLHHFWFLLLVEEDYEDVGKGGDVRWRKHLRFQ</sequence>
<protein>
    <submittedName>
        <fullName evidence="1">Uncharacterized protein</fullName>
    </submittedName>
</protein>
<keyword evidence="2" id="KW-1185">Reference proteome</keyword>
<dbReference type="EMBL" id="JADCNL010000010">
    <property type="protein sequence ID" value="KAG0463379.1"/>
    <property type="molecule type" value="Genomic_DNA"/>
</dbReference>
<evidence type="ECO:0000313" key="2">
    <source>
        <dbReference type="Proteomes" id="UP000636800"/>
    </source>
</evidence>
<dbReference type="OrthoDB" id="1876592at2759"/>
<reference evidence="1 2" key="1">
    <citation type="journal article" date="2020" name="Nat. Food">
        <title>A phased Vanilla planifolia genome enables genetic improvement of flavour and production.</title>
        <authorList>
            <person name="Hasing T."/>
            <person name="Tang H."/>
            <person name="Brym M."/>
            <person name="Khazi F."/>
            <person name="Huang T."/>
            <person name="Chambers A.H."/>
        </authorList>
    </citation>
    <scope>NUCLEOTIDE SEQUENCE [LARGE SCALE GENOMIC DNA]</scope>
    <source>
        <tissue evidence="1">Leaf</tissue>
    </source>
</reference>